<evidence type="ECO:0000313" key="1">
    <source>
        <dbReference type="EMBL" id="KFB37593.1"/>
    </source>
</evidence>
<evidence type="ECO:0000313" key="3">
    <source>
        <dbReference type="Proteomes" id="UP000030765"/>
    </source>
</evidence>
<name>A0A084VHZ9_ANOSI</name>
<dbReference type="EMBL" id="ATLV01013252">
    <property type="status" value="NOT_ANNOTATED_CDS"/>
    <property type="molecule type" value="Genomic_DNA"/>
</dbReference>
<protein>
    <submittedName>
        <fullName evidence="1 2">GntR family transcriptional regulator</fullName>
    </submittedName>
</protein>
<gene>
    <name evidence="1" type="ORF">ZHAS_00004834</name>
</gene>
<dbReference type="EMBL" id="KE524847">
    <property type="protein sequence ID" value="KFB37593.1"/>
    <property type="molecule type" value="Genomic_DNA"/>
</dbReference>
<accession>A0A084VHZ9</accession>
<organism evidence="1">
    <name type="scientific">Anopheles sinensis</name>
    <name type="common">Mosquito</name>
    <dbReference type="NCBI Taxonomy" id="74873"/>
    <lineage>
        <taxon>Eukaryota</taxon>
        <taxon>Metazoa</taxon>
        <taxon>Ecdysozoa</taxon>
        <taxon>Arthropoda</taxon>
        <taxon>Hexapoda</taxon>
        <taxon>Insecta</taxon>
        <taxon>Pterygota</taxon>
        <taxon>Neoptera</taxon>
        <taxon>Endopterygota</taxon>
        <taxon>Diptera</taxon>
        <taxon>Nematocera</taxon>
        <taxon>Culicoidea</taxon>
        <taxon>Culicidae</taxon>
        <taxon>Anophelinae</taxon>
        <taxon>Anopheles</taxon>
    </lineage>
</organism>
<reference evidence="1 3" key="1">
    <citation type="journal article" date="2014" name="BMC Genomics">
        <title>Genome sequence of Anopheles sinensis provides insight into genetics basis of mosquito competence for malaria parasites.</title>
        <authorList>
            <person name="Zhou D."/>
            <person name="Zhang D."/>
            <person name="Ding G."/>
            <person name="Shi L."/>
            <person name="Hou Q."/>
            <person name="Ye Y."/>
            <person name="Xu Y."/>
            <person name="Zhou H."/>
            <person name="Xiong C."/>
            <person name="Li S."/>
            <person name="Yu J."/>
            <person name="Hong S."/>
            <person name="Yu X."/>
            <person name="Zou P."/>
            <person name="Chen C."/>
            <person name="Chang X."/>
            <person name="Wang W."/>
            <person name="Lv Y."/>
            <person name="Sun Y."/>
            <person name="Ma L."/>
            <person name="Shen B."/>
            <person name="Zhu C."/>
        </authorList>
    </citation>
    <scope>NUCLEOTIDE SEQUENCE [LARGE SCALE GENOMIC DNA]</scope>
</reference>
<dbReference type="AlphaFoldDB" id="A0A084VHZ9"/>
<reference evidence="2" key="2">
    <citation type="submission" date="2020-05" db="UniProtKB">
        <authorList>
            <consortium name="EnsemblMetazoa"/>
        </authorList>
    </citation>
    <scope>IDENTIFICATION</scope>
</reference>
<evidence type="ECO:0000313" key="2">
    <source>
        <dbReference type="EnsemblMetazoa" id="ASIC004834-PA"/>
    </source>
</evidence>
<proteinExistence type="predicted"/>
<sequence length="112" mass="12130">MAFATLRSPHGVGGSSPSAFMAKKWCRIGSLFARRFSGREGTERDDNALFDVAEAITNVTRSRKIHRTTIDKTRGHTVGVEICLRGLEGSACHTPDGEFSCGPLDFDGNANE</sequence>
<dbReference type="VEuPathDB" id="VectorBase:ASIC004834"/>
<dbReference type="EnsemblMetazoa" id="ASIC004834-RA">
    <property type="protein sequence ID" value="ASIC004834-PA"/>
    <property type="gene ID" value="ASIC004834"/>
</dbReference>
<keyword evidence="3" id="KW-1185">Reference proteome</keyword>
<dbReference type="Proteomes" id="UP000030765">
    <property type="component" value="Unassembled WGS sequence"/>
</dbReference>